<protein>
    <submittedName>
        <fullName evidence="1">Uncharacterized protein</fullName>
    </submittedName>
</protein>
<gene>
    <name evidence="1" type="ORF">LCGC14_3121610</name>
</gene>
<dbReference type="EMBL" id="LAZR01067849">
    <property type="protein sequence ID" value="KKK50778.1"/>
    <property type="molecule type" value="Genomic_DNA"/>
</dbReference>
<reference evidence="1" key="1">
    <citation type="journal article" date="2015" name="Nature">
        <title>Complex archaea that bridge the gap between prokaryotes and eukaryotes.</title>
        <authorList>
            <person name="Spang A."/>
            <person name="Saw J.H."/>
            <person name="Jorgensen S.L."/>
            <person name="Zaremba-Niedzwiedzka K."/>
            <person name="Martijn J."/>
            <person name="Lind A.E."/>
            <person name="van Eijk R."/>
            <person name="Schleper C."/>
            <person name="Guy L."/>
            <person name="Ettema T.J."/>
        </authorList>
    </citation>
    <scope>NUCLEOTIDE SEQUENCE</scope>
</reference>
<dbReference type="AlphaFoldDB" id="A0A0F8W2C6"/>
<sequence>MRVRLIVRLGLIVRVRCYIWVSRIVRVTRSTLSVCEGRYIRWEEAETRQTCEMTGLGMYIEVYTSTSEADGRASIQASVDPGRALSHARHDTS</sequence>
<comment type="caution">
    <text evidence="1">The sequence shown here is derived from an EMBL/GenBank/DDBJ whole genome shotgun (WGS) entry which is preliminary data.</text>
</comment>
<organism evidence="1">
    <name type="scientific">marine sediment metagenome</name>
    <dbReference type="NCBI Taxonomy" id="412755"/>
    <lineage>
        <taxon>unclassified sequences</taxon>
        <taxon>metagenomes</taxon>
        <taxon>ecological metagenomes</taxon>
    </lineage>
</organism>
<proteinExistence type="predicted"/>
<evidence type="ECO:0000313" key="1">
    <source>
        <dbReference type="EMBL" id="KKK50778.1"/>
    </source>
</evidence>
<feature type="non-terminal residue" evidence="1">
    <location>
        <position position="93"/>
    </location>
</feature>
<accession>A0A0F8W2C6</accession>
<name>A0A0F8W2C6_9ZZZZ</name>